<dbReference type="InterPro" id="IPR000835">
    <property type="entry name" value="HTH_MarR-typ"/>
</dbReference>
<name>A0ABR7W6N7_9ACTN</name>
<dbReference type="InterPro" id="IPR036388">
    <property type="entry name" value="WH-like_DNA-bd_sf"/>
</dbReference>
<protein>
    <submittedName>
        <fullName evidence="2">MarR family transcriptional regulator</fullName>
    </submittedName>
</protein>
<evidence type="ECO:0000313" key="3">
    <source>
        <dbReference type="Proteomes" id="UP000602395"/>
    </source>
</evidence>
<dbReference type="InterPro" id="IPR052526">
    <property type="entry name" value="HTH-type_Bedaq_tolerance"/>
</dbReference>
<dbReference type="RefSeq" id="WP_164308931.1">
    <property type="nucleotide sequence ID" value="NZ_BAABAD010000003.1"/>
</dbReference>
<dbReference type="EMBL" id="JACWMS010000001">
    <property type="protein sequence ID" value="MBD1318489.1"/>
    <property type="molecule type" value="Genomic_DNA"/>
</dbReference>
<dbReference type="PROSITE" id="PS50995">
    <property type="entry name" value="HTH_MARR_2"/>
    <property type="match status" value="1"/>
</dbReference>
<feature type="domain" description="HTH marR-type" evidence="1">
    <location>
        <begin position="1"/>
        <end position="144"/>
    </location>
</feature>
<proteinExistence type="predicted"/>
<accession>A0ABR7W6N7</accession>
<dbReference type="SUPFAM" id="SSF46785">
    <property type="entry name" value="Winged helix' DNA-binding domain"/>
    <property type="match status" value="1"/>
</dbReference>
<reference evidence="2 3" key="1">
    <citation type="submission" date="2020-09" db="EMBL/GenBank/DDBJ databases">
        <title>Novel species in genus Gordonia.</title>
        <authorList>
            <person name="Zhang G."/>
        </authorList>
    </citation>
    <scope>NUCLEOTIDE SEQUENCE [LARGE SCALE GENOMIC DNA]</scope>
    <source>
        <strain evidence="2 3">ON-33</strain>
    </source>
</reference>
<dbReference type="Proteomes" id="UP000602395">
    <property type="component" value="Unassembled WGS sequence"/>
</dbReference>
<comment type="caution">
    <text evidence="2">The sequence shown here is derived from an EMBL/GenBank/DDBJ whole genome shotgun (WGS) entry which is preliminary data.</text>
</comment>
<dbReference type="PANTHER" id="PTHR39515">
    <property type="entry name" value="CONSERVED PROTEIN"/>
    <property type="match status" value="1"/>
</dbReference>
<dbReference type="InterPro" id="IPR036390">
    <property type="entry name" value="WH_DNA-bd_sf"/>
</dbReference>
<dbReference type="Pfam" id="PF12802">
    <property type="entry name" value="MarR_2"/>
    <property type="match status" value="1"/>
</dbReference>
<dbReference type="SMART" id="SM00347">
    <property type="entry name" value="HTH_MARR"/>
    <property type="match status" value="1"/>
</dbReference>
<gene>
    <name evidence="2" type="ORF">IDF66_02735</name>
</gene>
<sequence length="146" mass="15483">MADGDRDVLDVASGLRITVGSLVRQLRQHRGPDDPSVPETMVLARLDRDGSCSAADLARHGHVSPQSMGVTIAALQERGLIVRAPDPTDGRRILLSLTAAGGEALTDRRNHSTRSIAEAMSSTLSADEIATVADALPLLERVRDAL</sequence>
<evidence type="ECO:0000259" key="1">
    <source>
        <dbReference type="PROSITE" id="PS50995"/>
    </source>
</evidence>
<organism evidence="2 3">
    <name type="scientific">Gordonia hankookensis</name>
    <dbReference type="NCBI Taxonomy" id="589403"/>
    <lineage>
        <taxon>Bacteria</taxon>
        <taxon>Bacillati</taxon>
        <taxon>Actinomycetota</taxon>
        <taxon>Actinomycetes</taxon>
        <taxon>Mycobacteriales</taxon>
        <taxon>Gordoniaceae</taxon>
        <taxon>Gordonia</taxon>
    </lineage>
</organism>
<evidence type="ECO:0000313" key="2">
    <source>
        <dbReference type="EMBL" id="MBD1318489.1"/>
    </source>
</evidence>
<keyword evidence="3" id="KW-1185">Reference proteome</keyword>
<dbReference type="Gene3D" id="1.10.10.10">
    <property type="entry name" value="Winged helix-like DNA-binding domain superfamily/Winged helix DNA-binding domain"/>
    <property type="match status" value="1"/>
</dbReference>
<dbReference type="PANTHER" id="PTHR39515:SF2">
    <property type="entry name" value="HTH-TYPE TRANSCRIPTIONAL REGULATOR RV0880"/>
    <property type="match status" value="1"/>
</dbReference>